<keyword evidence="2" id="KW-0689">Ribosomal protein</keyword>
<dbReference type="InterPro" id="IPR057264">
    <property type="entry name" value="Ribosomal_uL24_C"/>
</dbReference>
<dbReference type="Gene3D" id="2.30.30.30">
    <property type="match status" value="1"/>
</dbReference>
<dbReference type="NCBIfam" id="TIGR01079">
    <property type="entry name" value="rplX_bact"/>
    <property type="match status" value="1"/>
</dbReference>
<name>A0A382QCS3_9ZZZZ</name>
<dbReference type="AlphaFoldDB" id="A0A382QCS3"/>
<dbReference type="Pfam" id="PF00467">
    <property type="entry name" value="KOW"/>
    <property type="match status" value="1"/>
</dbReference>
<dbReference type="GO" id="GO:0006412">
    <property type="term" value="P:translation"/>
    <property type="evidence" value="ECO:0007669"/>
    <property type="project" value="InterPro"/>
</dbReference>
<comment type="similarity">
    <text evidence="1">Belongs to the universal ribosomal protein uL24 family.</text>
</comment>
<evidence type="ECO:0000259" key="4">
    <source>
        <dbReference type="Pfam" id="PF00467"/>
    </source>
</evidence>
<dbReference type="CDD" id="cd06089">
    <property type="entry name" value="KOW_RPL26"/>
    <property type="match status" value="1"/>
</dbReference>
<dbReference type="GO" id="GO:0003735">
    <property type="term" value="F:structural constituent of ribosome"/>
    <property type="evidence" value="ECO:0007669"/>
    <property type="project" value="InterPro"/>
</dbReference>
<dbReference type="InterPro" id="IPR003256">
    <property type="entry name" value="Ribosomal_uL24"/>
</dbReference>
<dbReference type="HAMAP" id="MF_01326_B">
    <property type="entry name" value="Ribosomal_uL24_B"/>
    <property type="match status" value="1"/>
</dbReference>
<dbReference type="GO" id="GO:0003723">
    <property type="term" value="F:RNA binding"/>
    <property type="evidence" value="ECO:0007669"/>
    <property type="project" value="InterPro"/>
</dbReference>
<feature type="domain" description="Large ribosomal subunit protein uL24 C-terminal" evidence="5">
    <location>
        <begin position="35"/>
        <end position="99"/>
    </location>
</feature>
<dbReference type="SUPFAM" id="SSF50104">
    <property type="entry name" value="Translation proteins SH3-like domain"/>
    <property type="match status" value="1"/>
</dbReference>
<feature type="non-terminal residue" evidence="6">
    <location>
        <position position="1"/>
    </location>
</feature>
<dbReference type="Pfam" id="PF17136">
    <property type="entry name" value="ribosomal_L24"/>
    <property type="match status" value="1"/>
</dbReference>
<dbReference type="EMBL" id="UINC01112833">
    <property type="protein sequence ID" value="SVC82041.1"/>
    <property type="molecule type" value="Genomic_DNA"/>
</dbReference>
<gene>
    <name evidence="6" type="ORF">METZ01_LOCUS334895</name>
</gene>
<keyword evidence="3" id="KW-0687">Ribonucleoprotein</keyword>
<dbReference type="PANTHER" id="PTHR12903">
    <property type="entry name" value="MITOCHONDRIAL RIBOSOMAL PROTEIN L24"/>
    <property type="match status" value="1"/>
</dbReference>
<dbReference type="InterPro" id="IPR005825">
    <property type="entry name" value="Ribosomal_uL24_CS"/>
</dbReference>
<evidence type="ECO:0000256" key="1">
    <source>
        <dbReference type="ARBA" id="ARBA00010618"/>
    </source>
</evidence>
<dbReference type="InterPro" id="IPR008991">
    <property type="entry name" value="Translation_prot_SH3-like_sf"/>
</dbReference>
<feature type="domain" description="KOW" evidence="4">
    <location>
        <begin position="2"/>
        <end position="33"/>
    </location>
</feature>
<organism evidence="6">
    <name type="scientific">marine metagenome</name>
    <dbReference type="NCBI Taxonomy" id="408172"/>
    <lineage>
        <taxon>unclassified sequences</taxon>
        <taxon>metagenomes</taxon>
        <taxon>ecological metagenomes</taxon>
    </lineage>
</organism>
<evidence type="ECO:0000313" key="6">
    <source>
        <dbReference type="EMBL" id="SVC82041.1"/>
    </source>
</evidence>
<evidence type="ECO:0000256" key="2">
    <source>
        <dbReference type="ARBA" id="ARBA00022980"/>
    </source>
</evidence>
<reference evidence="6" key="1">
    <citation type="submission" date="2018-05" db="EMBL/GenBank/DDBJ databases">
        <authorList>
            <person name="Lanie J.A."/>
            <person name="Ng W.-L."/>
            <person name="Kazmierczak K.M."/>
            <person name="Andrzejewski T.M."/>
            <person name="Davidsen T.M."/>
            <person name="Wayne K.J."/>
            <person name="Tettelin H."/>
            <person name="Glass J.I."/>
            <person name="Rusch D."/>
            <person name="Podicherti R."/>
            <person name="Tsui H.-C.T."/>
            <person name="Winkler M.E."/>
        </authorList>
    </citation>
    <scope>NUCLEOTIDE SEQUENCE</scope>
</reference>
<evidence type="ECO:0000256" key="3">
    <source>
        <dbReference type="ARBA" id="ARBA00023274"/>
    </source>
</evidence>
<dbReference type="InterPro" id="IPR041988">
    <property type="entry name" value="Ribosomal_uL24_KOW"/>
</dbReference>
<proteinExistence type="inferred from homology"/>
<dbReference type="GO" id="GO:0005840">
    <property type="term" value="C:ribosome"/>
    <property type="evidence" value="ECO:0007669"/>
    <property type="project" value="UniProtKB-KW"/>
</dbReference>
<dbReference type="InterPro" id="IPR005824">
    <property type="entry name" value="KOW"/>
</dbReference>
<evidence type="ECO:0000259" key="5">
    <source>
        <dbReference type="Pfam" id="PF17136"/>
    </source>
</evidence>
<dbReference type="InterPro" id="IPR014722">
    <property type="entry name" value="Rib_uL2_dom2"/>
</dbReference>
<dbReference type="GO" id="GO:1990904">
    <property type="term" value="C:ribonucleoprotein complex"/>
    <property type="evidence" value="ECO:0007669"/>
    <property type="project" value="UniProtKB-KW"/>
</dbReference>
<accession>A0A382QCS3</accession>
<dbReference type="PROSITE" id="PS01108">
    <property type="entry name" value="RIBOSOMAL_L24"/>
    <property type="match status" value="1"/>
</dbReference>
<protein>
    <submittedName>
        <fullName evidence="6">Uncharacterized protein</fullName>
    </submittedName>
</protein>
<sequence length="101" mass="11279">RKGDTVIVISGKEKGNTGRVLSVDWKNERVLVEGLNMVVRHTKPNPRNQQGGIMNMESPIHYSNVMLYNSELKRGVRFRNEKNDAGVSNRVCVKTGEVLGA</sequence>